<feature type="compositionally biased region" description="Low complexity" evidence="1">
    <location>
        <begin position="300"/>
        <end position="319"/>
    </location>
</feature>
<feature type="compositionally biased region" description="Pro residues" evidence="1">
    <location>
        <begin position="260"/>
        <end position="276"/>
    </location>
</feature>
<feature type="compositionally biased region" description="Basic residues" evidence="1">
    <location>
        <begin position="477"/>
        <end position="490"/>
    </location>
</feature>
<feature type="compositionally biased region" description="Pro residues" evidence="1">
    <location>
        <begin position="569"/>
        <end position="578"/>
    </location>
</feature>
<proteinExistence type="predicted"/>
<sequence length="601" mass="63215">MTPAHEHEVVDPARSGAVAHPAPGLPLPPHSGAATPRAPRTSPPDPAAAERITREISSAAIRLLDPAAQARVNGIIAAFVSNADKYRYVPREHACAACRALNTSCIIRSKALSSAKPWARKHAGGPLSCTGCDGQPGDCSLWALVGGRRDAFEQLLEGTTQAENEGALARAYRRCGIEAGEPAPESPPRGVQTVQLEGDTSLASTEPDPERPESEPEPEPTPAARPQSPAARVIRRVHHLVSRPMAAAAPLVVPVTVGTTPPPPTPSGAPTLPPVPVDGRFQSVEADLNRIFAHADEPAGRAADPAHGGAPADPAHAGATSARSAPAQRFQSAETDLNSIFAEPPAERLEDPALGATSQRSAYPAPRRPRGAPTGVEAPHPYHPFCDQRSRREVRYRETEPLGEYVVVQRRHSTRSASPSPPPQRQQIRRVASAFQLGERGEQEKRVTWGDGPQRDASSTLSGGPGRQESWLSAKLSRVRRSFSGLRRKPSTAEPEPGVQSLTSDGFVVRRGLDLGDAPPTFTFTVQPPSPSSTTGAAEPARPPSEVPTAAGAAASPEATPAAVETPAPADPAEPATPAPDNAAGPRRTGRESWPWAMAML</sequence>
<name>A0ABR3PR85_9TREE</name>
<feature type="region of interest" description="Disordered" evidence="1">
    <location>
        <begin position="298"/>
        <end position="332"/>
    </location>
</feature>
<protein>
    <submittedName>
        <fullName evidence="2">Uncharacterized protein</fullName>
    </submittedName>
</protein>
<evidence type="ECO:0000313" key="2">
    <source>
        <dbReference type="EMBL" id="KAL1404967.1"/>
    </source>
</evidence>
<keyword evidence="3" id="KW-1185">Reference proteome</keyword>
<feature type="compositionally biased region" description="Polar residues" evidence="1">
    <location>
        <begin position="522"/>
        <end position="536"/>
    </location>
</feature>
<feature type="region of interest" description="Disordered" evidence="1">
    <location>
        <begin position="1"/>
        <end position="48"/>
    </location>
</feature>
<gene>
    <name evidence="2" type="ORF">Q8F55_008579</name>
</gene>
<dbReference type="GeneID" id="95989622"/>
<feature type="compositionally biased region" description="Basic and acidic residues" evidence="1">
    <location>
        <begin position="1"/>
        <end position="11"/>
    </location>
</feature>
<evidence type="ECO:0000256" key="1">
    <source>
        <dbReference type="SAM" id="MobiDB-lite"/>
    </source>
</evidence>
<feature type="compositionally biased region" description="Low complexity" evidence="1">
    <location>
        <begin position="547"/>
        <end position="568"/>
    </location>
</feature>
<reference evidence="2 3" key="1">
    <citation type="submission" date="2023-08" db="EMBL/GenBank/DDBJ databases">
        <title>Annotated Genome Sequence of Vanrija albida AlHP1.</title>
        <authorList>
            <person name="Herzog R."/>
        </authorList>
    </citation>
    <scope>NUCLEOTIDE SEQUENCE [LARGE SCALE GENOMIC DNA]</scope>
    <source>
        <strain evidence="2 3">AlHP1</strain>
    </source>
</reference>
<feature type="compositionally biased region" description="Basic and acidic residues" evidence="1">
    <location>
        <begin position="439"/>
        <end position="448"/>
    </location>
</feature>
<organism evidence="2 3">
    <name type="scientific">Vanrija albida</name>
    <dbReference type="NCBI Taxonomy" id="181172"/>
    <lineage>
        <taxon>Eukaryota</taxon>
        <taxon>Fungi</taxon>
        <taxon>Dikarya</taxon>
        <taxon>Basidiomycota</taxon>
        <taxon>Agaricomycotina</taxon>
        <taxon>Tremellomycetes</taxon>
        <taxon>Trichosporonales</taxon>
        <taxon>Trichosporonaceae</taxon>
        <taxon>Vanrija</taxon>
    </lineage>
</organism>
<feature type="region of interest" description="Disordered" evidence="1">
    <location>
        <begin position="407"/>
        <end position="601"/>
    </location>
</feature>
<dbReference type="RefSeq" id="XP_069204911.1">
    <property type="nucleotide sequence ID" value="XM_069356974.1"/>
</dbReference>
<feature type="compositionally biased region" description="Low complexity" evidence="1">
    <location>
        <begin position="30"/>
        <end position="40"/>
    </location>
</feature>
<feature type="region of interest" description="Disordered" evidence="1">
    <location>
        <begin position="258"/>
        <end position="277"/>
    </location>
</feature>
<comment type="caution">
    <text evidence="2">The sequence shown here is derived from an EMBL/GenBank/DDBJ whole genome shotgun (WGS) entry which is preliminary data.</text>
</comment>
<dbReference type="Proteomes" id="UP001565368">
    <property type="component" value="Unassembled WGS sequence"/>
</dbReference>
<feature type="region of interest" description="Disordered" evidence="1">
    <location>
        <begin position="346"/>
        <end position="392"/>
    </location>
</feature>
<evidence type="ECO:0000313" key="3">
    <source>
        <dbReference type="Proteomes" id="UP001565368"/>
    </source>
</evidence>
<feature type="region of interest" description="Disordered" evidence="1">
    <location>
        <begin position="200"/>
        <end position="231"/>
    </location>
</feature>
<accession>A0ABR3PR85</accession>
<dbReference type="EMBL" id="JBBXJM010000007">
    <property type="protein sequence ID" value="KAL1404967.1"/>
    <property type="molecule type" value="Genomic_DNA"/>
</dbReference>